<feature type="signal peptide" evidence="5">
    <location>
        <begin position="1"/>
        <end position="16"/>
    </location>
</feature>
<dbReference type="PANTHER" id="PTHR24364">
    <property type="entry name" value="LP06937P"/>
    <property type="match status" value="1"/>
</dbReference>
<dbReference type="AlphaFoldDB" id="A0A6A4WUF1"/>
<dbReference type="InterPro" id="IPR032675">
    <property type="entry name" value="LRR_dom_sf"/>
</dbReference>
<evidence type="ECO:0000256" key="4">
    <source>
        <dbReference type="SAM" id="Phobius"/>
    </source>
</evidence>
<keyword evidence="3" id="KW-0677">Repeat</keyword>
<feature type="chain" id="PRO_5025445213" evidence="5">
    <location>
        <begin position="17"/>
        <end position="442"/>
    </location>
</feature>
<dbReference type="Pfam" id="PF13855">
    <property type="entry name" value="LRR_8"/>
    <property type="match status" value="2"/>
</dbReference>
<dbReference type="SMART" id="SM00369">
    <property type="entry name" value="LRR_TYP"/>
    <property type="match status" value="6"/>
</dbReference>
<dbReference type="OrthoDB" id="8861968at2759"/>
<dbReference type="SMART" id="SM00082">
    <property type="entry name" value="LRRCT"/>
    <property type="match status" value="1"/>
</dbReference>
<organism evidence="7 8">
    <name type="scientific">Amphibalanus amphitrite</name>
    <name type="common">Striped barnacle</name>
    <name type="synonym">Balanus amphitrite</name>
    <dbReference type="NCBI Taxonomy" id="1232801"/>
    <lineage>
        <taxon>Eukaryota</taxon>
        <taxon>Metazoa</taxon>
        <taxon>Ecdysozoa</taxon>
        <taxon>Arthropoda</taxon>
        <taxon>Crustacea</taxon>
        <taxon>Multicrustacea</taxon>
        <taxon>Cirripedia</taxon>
        <taxon>Thoracica</taxon>
        <taxon>Thoracicalcarea</taxon>
        <taxon>Balanomorpha</taxon>
        <taxon>Balanoidea</taxon>
        <taxon>Balanidae</taxon>
        <taxon>Amphibalaninae</taxon>
        <taxon>Amphibalanus</taxon>
    </lineage>
</organism>
<reference evidence="7 8" key="1">
    <citation type="submission" date="2019-07" db="EMBL/GenBank/DDBJ databases">
        <title>Draft genome assembly of a fouling barnacle, Amphibalanus amphitrite (Darwin, 1854): The first reference genome for Thecostraca.</title>
        <authorList>
            <person name="Kim W."/>
        </authorList>
    </citation>
    <scope>NUCLEOTIDE SEQUENCE [LARGE SCALE GENOMIC DNA]</scope>
    <source>
        <strain evidence="7">SNU_AA5</strain>
        <tissue evidence="7">Soma without cirri and trophi</tissue>
    </source>
</reference>
<evidence type="ECO:0000259" key="6">
    <source>
        <dbReference type="SMART" id="SM00082"/>
    </source>
</evidence>
<keyword evidence="4" id="KW-0472">Membrane</keyword>
<dbReference type="Proteomes" id="UP000440578">
    <property type="component" value="Unassembled WGS sequence"/>
</dbReference>
<dbReference type="SUPFAM" id="SSF52058">
    <property type="entry name" value="L domain-like"/>
    <property type="match status" value="1"/>
</dbReference>
<dbReference type="PANTHER" id="PTHR24364:SF18">
    <property type="entry name" value="LP06937P"/>
    <property type="match status" value="1"/>
</dbReference>
<gene>
    <name evidence="7" type="primary">TPBG</name>
    <name evidence="7" type="ORF">FJT64_019290</name>
</gene>
<dbReference type="GO" id="GO:0016020">
    <property type="term" value="C:membrane"/>
    <property type="evidence" value="ECO:0007669"/>
    <property type="project" value="TreeGrafter"/>
</dbReference>
<keyword evidence="1" id="KW-0433">Leucine-rich repeat</keyword>
<name>A0A6A4WUF1_AMPAM</name>
<dbReference type="PROSITE" id="PS51450">
    <property type="entry name" value="LRR"/>
    <property type="match status" value="2"/>
</dbReference>
<protein>
    <submittedName>
        <fullName evidence="7">Trophoblast glycoprotein</fullName>
    </submittedName>
</protein>
<keyword evidence="2 5" id="KW-0732">Signal</keyword>
<evidence type="ECO:0000256" key="1">
    <source>
        <dbReference type="ARBA" id="ARBA00022614"/>
    </source>
</evidence>
<dbReference type="InterPro" id="IPR003591">
    <property type="entry name" value="Leu-rich_rpt_typical-subtyp"/>
</dbReference>
<feature type="transmembrane region" description="Helical" evidence="4">
    <location>
        <begin position="377"/>
        <end position="399"/>
    </location>
</feature>
<keyword evidence="4" id="KW-0812">Transmembrane</keyword>
<accession>A0A6A4WUF1</accession>
<dbReference type="InterPro" id="IPR052286">
    <property type="entry name" value="Wnt_signaling_inhibitor"/>
</dbReference>
<feature type="domain" description="LRRCT" evidence="6">
    <location>
        <begin position="317"/>
        <end position="369"/>
    </location>
</feature>
<dbReference type="Gene3D" id="3.80.10.10">
    <property type="entry name" value="Ribonuclease Inhibitor"/>
    <property type="match status" value="1"/>
</dbReference>
<keyword evidence="4" id="KW-1133">Transmembrane helix</keyword>
<evidence type="ECO:0000256" key="5">
    <source>
        <dbReference type="SAM" id="SignalP"/>
    </source>
</evidence>
<evidence type="ECO:0000256" key="3">
    <source>
        <dbReference type="ARBA" id="ARBA00022737"/>
    </source>
</evidence>
<comment type="caution">
    <text evidence="7">The sequence shown here is derived from an EMBL/GenBank/DDBJ whole genome shotgun (WGS) entry which is preliminary data.</text>
</comment>
<keyword evidence="8" id="KW-1185">Reference proteome</keyword>
<evidence type="ECO:0000256" key="2">
    <source>
        <dbReference type="ARBA" id="ARBA00022729"/>
    </source>
</evidence>
<dbReference type="InterPro" id="IPR001611">
    <property type="entry name" value="Leu-rich_rpt"/>
</dbReference>
<evidence type="ECO:0000313" key="8">
    <source>
        <dbReference type="Proteomes" id="UP000440578"/>
    </source>
</evidence>
<dbReference type="EMBL" id="VIIS01000386">
    <property type="protein sequence ID" value="KAF0309613.1"/>
    <property type="molecule type" value="Genomic_DNA"/>
</dbReference>
<dbReference type="InterPro" id="IPR000483">
    <property type="entry name" value="Cys-rich_flank_reg_C"/>
</dbReference>
<proteinExistence type="predicted"/>
<sequence>MARWLLLLSLALGSLAEPRTGTFSKDHVLPSKGVNSIVHDSSKVLTSETTAAPTSGLGGTLDDDDLYGTDHTGCPKAFQGRCVCAMAMYANQGEKFVVNCTNTRFTDPFALSALPDNTEVLIFTGNFLERLPPNLFGTEFNFDDLETIDMQNNGITDIDGQAFHRVSSVKTLILNHNNLSIVDKQRHPRVFSNFVNLEALHLTNSFTEKVDARWYMASLEVIFQGSKLTKLKKLHLEQNEIWVLRDPCVFAHLPSLEQLYLSNNRLTDVNLSAKCLPKLKHLGLEYNMLRRLDANTTAMLDELAARDDMFTVRLTGNPFICDCNIQPLYHWLMTTQTRALEHEKYRCYAGRPLTNAGRPIMQLREMECQQAPARASAASVILGMLTLAACVVLVGVIFVQRRRLARGAKNLQPQLQTAIENVKRSRQYTNIEREEEAPEVAV</sequence>
<evidence type="ECO:0000313" key="7">
    <source>
        <dbReference type="EMBL" id="KAF0309613.1"/>
    </source>
</evidence>